<keyword evidence="2" id="KW-1185">Reference proteome</keyword>
<dbReference type="Proteomes" id="UP001324287">
    <property type="component" value="Chromosome"/>
</dbReference>
<accession>A0ABZ1B3A6</accession>
<organism evidence="1 2">
    <name type="scientific">Blastococcus brunescens</name>
    <dbReference type="NCBI Taxonomy" id="1564165"/>
    <lineage>
        <taxon>Bacteria</taxon>
        <taxon>Bacillati</taxon>
        <taxon>Actinomycetota</taxon>
        <taxon>Actinomycetes</taxon>
        <taxon>Geodermatophilales</taxon>
        <taxon>Geodermatophilaceae</taxon>
        <taxon>Blastococcus</taxon>
    </lineage>
</organism>
<gene>
    <name evidence="1" type="ORF">U6N30_06370</name>
</gene>
<reference evidence="1 2" key="1">
    <citation type="submission" date="2023-12" db="EMBL/GenBank/DDBJ databases">
        <title>Blastococcus brunescens sp. nov., an actonobacterium isolated from sandstone collected in sahara desert.</title>
        <authorList>
            <person name="Gtari M."/>
            <person name="Ghodhbane F."/>
        </authorList>
    </citation>
    <scope>NUCLEOTIDE SEQUENCE [LARGE SCALE GENOMIC DNA]</scope>
    <source>
        <strain evidence="1 2">BMG 8361</strain>
    </source>
</reference>
<evidence type="ECO:0000313" key="1">
    <source>
        <dbReference type="EMBL" id="WRL65278.1"/>
    </source>
</evidence>
<evidence type="ECO:0000313" key="2">
    <source>
        <dbReference type="Proteomes" id="UP001324287"/>
    </source>
</evidence>
<proteinExistence type="predicted"/>
<protein>
    <submittedName>
        <fullName evidence="1">Uncharacterized protein</fullName>
    </submittedName>
</protein>
<name>A0ABZ1B3A6_9ACTN</name>
<dbReference type="EMBL" id="CP141261">
    <property type="protein sequence ID" value="WRL65278.1"/>
    <property type="molecule type" value="Genomic_DNA"/>
</dbReference>
<sequence length="287" mass="30203">MLYRLSYTHHRFPGRTRLRGTGATIPEVVRLLTRPGRSVVRGVGVAGGEDLGEGADDLLGRALRLVAAGAGCRHEQRPPVVGQLADRLDDVGQGAVGEALRRLGEVDPGEPATGQLLDGGDVDHPVVQVVVELGHVAGEEAAVGADRVAAQRGGAPLGHPALDVGQHLLLGLGHRERRGPDGVGEPGLPVHLDHDLVHAVEVGVVRRDDQVQPGVEHVELGIGHHHGDLDELVLDDVEPGHLAVDPDQVSCALCHVARQYASCAPPAPPVRALAHASRLRQSEARNR</sequence>